<dbReference type="InterPro" id="IPR036296">
    <property type="entry name" value="SKP1-like_dim_sf"/>
</dbReference>
<evidence type="ECO:0000256" key="1">
    <source>
        <dbReference type="ARBA" id="ARBA00009993"/>
    </source>
</evidence>
<dbReference type="SUPFAM" id="SSF54695">
    <property type="entry name" value="POZ domain"/>
    <property type="match status" value="2"/>
</dbReference>
<dbReference type="PANTHER" id="PTHR11165">
    <property type="entry name" value="SKP1"/>
    <property type="match status" value="1"/>
</dbReference>
<keyword evidence="6" id="KW-1185">Reference proteome</keyword>
<dbReference type="CDD" id="cd18322">
    <property type="entry name" value="BTB_POZ_SKP1"/>
    <property type="match status" value="2"/>
</dbReference>
<keyword evidence="2" id="KW-0833">Ubl conjugation pathway</keyword>
<accession>A0A0N4YRK0</accession>
<dbReference type="SUPFAM" id="SSF81382">
    <property type="entry name" value="Skp1 dimerisation domain-like"/>
    <property type="match status" value="2"/>
</dbReference>
<dbReference type="Gene3D" id="3.30.710.10">
    <property type="entry name" value="Potassium Channel Kv1.1, Chain A"/>
    <property type="match status" value="2"/>
</dbReference>
<evidence type="ECO:0000259" key="4">
    <source>
        <dbReference type="Pfam" id="PF03931"/>
    </source>
</evidence>
<evidence type="ECO:0000313" key="5">
    <source>
        <dbReference type="EMBL" id="VDL83609.1"/>
    </source>
</evidence>
<dbReference type="Proteomes" id="UP000271162">
    <property type="component" value="Unassembled WGS sequence"/>
</dbReference>
<evidence type="ECO:0000313" key="7">
    <source>
        <dbReference type="WBParaSite" id="NBR_0001987201-mRNA-1"/>
    </source>
</evidence>
<dbReference type="EMBL" id="UYSL01024577">
    <property type="protein sequence ID" value="VDL83609.1"/>
    <property type="molecule type" value="Genomic_DNA"/>
</dbReference>
<protein>
    <submittedName>
        <fullName evidence="7">Skp1 domain-containing protein</fullName>
    </submittedName>
</protein>
<dbReference type="InterPro" id="IPR011333">
    <property type="entry name" value="SKP1/BTB/POZ_sf"/>
</dbReference>
<sequence>MVKAIVEDEEDDTIPLGEDAIEVITKDGRRCRLPRVVLRMSRTLNTMISELAIETIGPIPLWKVDSVVLKKILKWCWFHRNDGPFVEYTGTLAEKPPLCEWDQRFFNMHQVMVYELILAANYLDIRGLLDSACRFVASMIAGKSPEEIRRMFNIKCDYTPEEEAKIMRENAWTHELDKERDEKRRAELYNPDGSAKVNTDIPPENVLKSVEYEEPSKGIEAETLNDVMRRLHSLTATEMRTILKQDEEDDTIPLGEDAIEVITKDGRRCRLPRVVLRMSRTLNTMISELAIETIGPIPLWKVDSVVLKKILKWCWFHRNDGPFVEYTGTLAEKPPLCEWDQRFFNMHQVMVYELILAANYLDIRGLLDSACRFVASMIAGKSPEEIRRMFNIKCDYTPEEEAKIMRENAWTRK</sequence>
<name>A0A0N4YRK0_NIPBR</name>
<feature type="domain" description="SKP1 component dimerisation" evidence="3">
    <location>
        <begin position="127"/>
        <end position="172"/>
    </location>
</feature>
<organism evidence="7">
    <name type="scientific">Nippostrongylus brasiliensis</name>
    <name type="common">Rat hookworm</name>
    <dbReference type="NCBI Taxonomy" id="27835"/>
    <lineage>
        <taxon>Eukaryota</taxon>
        <taxon>Metazoa</taxon>
        <taxon>Ecdysozoa</taxon>
        <taxon>Nematoda</taxon>
        <taxon>Chromadorea</taxon>
        <taxon>Rhabditida</taxon>
        <taxon>Rhabditina</taxon>
        <taxon>Rhabditomorpha</taxon>
        <taxon>Strongyloidea</taxon>
        <taxon>Heligmosomidae</taxon>
        <taxon>Nippostrongylus</taxon>
    </lineage>
</organism>
<dbReference type="InterPro" id="IPR016072">
    <property type="entry name" value="Skp1_comp_dimer"/>
</dbReference>
<dbReference type="AlphaFoldDB" id="A0A0N4YRK0"/>
<dbReference type="GO" id="GO:0006511">
    <property type="term" value="P:ubiquitin-dependent protein catabolic process"/>
    <property type="evidence" value="ECO:0007669"/>
    <property type="project" value="InterPro"/>
</dbReference>
<evidence type="ECO:0000256" key="2">
    <source>
        <dbReference type="ARBA" id="ARBA00022786"/>
    </source>
</evidence>
<dbReference type="Pfam" id="PF01466">
    <property type="entry name" value="Skp1"/>
    <property type="match status" value="2"/>
</dbReference>
<dbReference type="InterPro" id="IPR016897">
    <property type="entry name" value="SKP1"/>
</dbReference>
<dbReference type="InterPro" id="IPR001232">
    <property type="entry name" value="SKP1-like"/>
</dbReference>
<feature type="domain" description="SKP1 component dimerisation" evidence="3">
    <location>
        <begin position="365"/>
        <end position="410"/>
    </location>
</feature>
<evidence type="ECO:0000259" key="3">
    <source>
        <dbReference type="Pfam" id="PF01466"/>
    </source>
</evidence>
<feature type="domain" description="SKP1 component POZ" evidence="4">
    <location>
        <begin position="259"/>
        <end position="319"/>
    </location>
</feature>
<dbReference type="OMA" id="YHKNDPK"/>
<feature type="domain" description="SKP1 component POZ" evidence="4">
    <location>
        <begin position="21"/>
        <end position="81"/>
    </location>
</feature>
<dbReference type="FunFam" id="3.30.710.10:FF:000026">
    <property type="entry name" value="E3 ubiquitin ligase complex SCF subunit"/>
    <property type="match status" value="2"/>
</dbReference>
<dbReference type="Pfam" id="PF03931">
    <property type="entry name" value="Skp1_POZ"/>
    <property type="match status" value="2"/>
</dbReference>
<dbReference type="WBParaSite" id="NBR_0001987201-mRNA-1">
    <property type="protein sequence ID" value="NBR_0001987201-mRNA-1"/>
    <property type="gene ID" value="NBR_0001987201"/>
</dbReference>
<gene>
    <name evidence="5" type="ORF">NBR_LOCUS19873</name>
</gene>
<reference evidence="5 6" key="2">
    <citation type="submission" date="2018-11" db="EMBL/GenBank/DDBJ databases">
        <authorList>
            <consortium name="Pathogen Informatics"/>
        </authorList>
    </citation>
    <scope>NUCLEOTIDE SEQUENCE [LARGE SCALE GENOMIC DNA]</scope>
</reference>
<dbReference type="STRING" id="27835.A0A0N4YRK0"/>
<dbReference type="SMART" id="SM00512">
    <property type="entry name" value="Skp1"/>
    <property type="match status" value="2"/>
</dbReference>
<evidence type="ECO:0000313" key="6">
    <source>
        <dbReference type="Proteomes" id="UP000271162"/>
    </source>
</evidence>
<proteinExistence type="inferred from homology"/>
<dbReference type="InterPro" id="IPR016073">
    <property type="entry name" value="Skp1_comp_POZ"/>
</dbReference>
<comment type="similarity">
    <text evidence="1">Belongs to the SKP1 family.</text>
</comment>
<reference evidence="7" key="1">
    <citation type="submission" date="2017-02" db="UniProtKB">
        <authorList>
            <consortium name="WormBaseParasite"/>
        </authorList>
    </citation>
    <scope>IDENTIFICATION</scope>
</reference>